<feature type="chain" id="PRO_5003606993" evidence="3">
    <location>
        <begin position="23"/>
        <end position="251"/>
    </location>
</feature>
<dbReference type="SUPFAM" id="SSF51261">
    <property type="entry name" value="Duplicated hybrid motif"/>
    <property type="match status" value="1"/>
</dbReference>
<dbReference type="CDD" id="cd12797">
    <property type="entry name" value="M23_peptidase"/>
    <property type="match status" value="1"/>
</dbReference>
<dbReference type="InterPro" id="IPR011055">
    <property type="entry name" value="Dup_hybrid_motif"/>
</dbReference>
<dbReference type="HOGENOM" id="CLU_077601_4_0_11"/>
<accession>H6RWI5</accession>
<evidence type="ECO:0000256" key="1">
    <source>
        <dbReference type="ARBA" id="ARBA00022729"/>
    </source>
</evidence>
<dbReference type="EMBL" id="FO117623">
    <property type="protein sequence ID" value="CCG04606.1"/>
    <property type="molecule type" value="Genomic_DNA"/>
</dbReference>
<gene>
    <name evidence="5" type="ordered locus">BLASA_3769</name>
</gene>
<dbReference type="Proteomes" id="UP000007517">
    <property type="component" value="Chromosome"/>
</dbReference>
<dbReference type="InterPro" id="IPR016047">
    <property type="entry name" value="M23ase_b-sheet_dom"/>
</dbReference>
<dbReference type="OrthoDB" id="5245088at2"/>
<feature type="region of interest" description="Disordered" evidence="2">
    <location>
        <begin position="177"/>
        <end position="212"/>
    </location>
</feature>
<dbReference type="AlphaFoldDB" id="H6RWI5"/>
<evidence type="ECO:0000313" key="6">
    <source>
        <dbReference type="Proteomes" id="UP000007517"/>
    </source>
</evidence>
<dbReference type="Pfam" id="PF01551">
    <property type="entry name" value="Peptidase_M23"/>
    <property type="match status" value="1"/>
</dbReference>
<feature type="signal peptide" evidence="3">
    <location>
        <begin position="1"/>
        <end position="22"/>
    </location>
</feature>
<proteinExistence type="predicted"/>
<keyword evidence="1 3" id="KW-0732">Signal</keyword>
<reference evidence="6" key="2">
    <citation type="submission" date="2012-02" db="EMBL/GenBank/DDBJ databases">
        <title>Complete genome sequence of Blastococcus saxobsidens strain DD2.</title>
        <authorList>
            <person name="Genoscope."/>
        </authorList>
    </citation>
    <scope>NUCLEOTIDE SEQUENCE [LARGE SCALE GENOMIC DNA]</scope>
    <source>
        <strain evidence="6">DD2</strain>
    </source>
</reference>
<dbReference type="PANTHER" id="PTHR21666:SF289">
    <property type="entry name" value="L-ALA--D-GLU ENDOPEPTIDASE"/>
    <property type="match status" value="1"/>
</dbReference>
<evidence type="ECO:0000259" key="4">
    <source>
        <dbReference type="Pfam" id="PF01551"/>
    </source>
</evidence>
<dbReference type="eggNOG" id="COG0739">
    <property type="taxonomic scope" value="Bacteria"/>
</dbReference>
<name>H6RWI5_BLASD</name>
<dbReference type="KEGG" id="bsd:BLASA_3769"/>
<dbReference type="Gene3D" id="2.70.70.10">
    <property type="entry name" value="Glucose Permease (Domain IIA)"/>
    <property type="match status" value="1"/>
</dbReference>
<sequence length="251" mass="25943">MRTRLTALVLLASLAVPALASAAAGPVPVTGVRQFPAWAAPLLDGPTVTRPFEAPAHRYGPGHRGADLAGTAGTPVLAAGDGIVVFAGMVAGRPVVSVNHAGGLRTTYEPVRPSVGAGERVERGAPLGALLPGHEGCPADACLHWGARRGEDYLDPLLLLRPPRVRLLPFGDGLSPGAAPARASGGRPPSAAGRRPLEADRHRQASSAAERVPRQLRRCRRAWCAGAAPPWCAAGRSGSRSLRAPGRCRRA</sequence>
<dbReference type="RefSeq" id="WP_014377481.1">
    <property type="nucleotide sequence ID" value="NC_016943.1"/>
</dbReference>
<protein>
    <submittedName>
        <fullName evidence="5">Metalloendopeptidase-like membrane protein (Modular protein)</fullName>
    </submittedName>
</protein>
<keyword evidence="6" id="KW-1185">Reference proteome</keyword>
<organism evidence="5 6">
    <name type="scientific">Blastococcus saxobsidens (strain DD2)</name>
    <dbReference type="NCBI Taxonomy" id="1146883"/>
    <lineage>
        <taxon>Bacteria</taxon>
        <taxon>Bacillati</taxon>
        <taxon>Actinomycetota</taxon>
        <taxon>Actinomycetes</taxon>
        <taxon>Geodermatophilales</taxon>
        <taxon>Geodermatophilaceae</taxon>
        <taxon>Blastococcus</taxon>
    </lineage>
</organism>
<dbReference type="PANTHER" id="PTHR21666">
    <property type="entry name" value="PEPTIDASE-RELATED"/>
    <property type="match status" value="1"/>
</dbReference>
<evidence type="ECO:0000313" key="5">
    <source>
        <dbReference type="EMBL" id="CCG04606.1"/>
    </source>
</evidence>
<reference evidence="5 6" key="1">
    <citation type="journal article" date="2012" name="J. Bacteriol.">
        <title>Genome Sequence of Blastococcus saxobsidens DD2, a Stone-Inhabiting Bacterium.</title>
        <authorList>
            <person name="Chouaia B."/>
            <person name="Crotti E."/>
            <person name="Brusetti L."/>
            <person name="Daffonchio D."/>
            <person name="Essoussi I."/>
            <person name="Nouioui I."/>
            <person name="Sbissi I."/>
            <person name="Ghodhbane-Gtari F."/>
            <person name="Gtari M."/>
            <person name="Vacherie B."/>
            <person name="Barbe V."/>
            <person name="Medigue C."/>
            <person name="Gury J."/>
            <person name="Pujic P."/>
            <person name="Normand P."/>
        </authorList>
    </citation>
    <scope>NUCLEOTIDE SEQUENCE [LARGE SCALE GENOMIC DNA]</scope>
    <source>
        <strain evidence="5 6">DD2</strain>
    </source>
</reference>
<dbReference type="InterPro" id="IPR050570">
    <property type="entry name" value="Cell_wall_metabolism_enzyme"/>
</dbReference>
<feature type="compositionally biased region" description="Low complexity" evidence="2">
    <location>
        <begin position="177"/>
        <end position="194"/>
    </location>
</feature>
<dbReference type="GO" id="GO:0004222">
    <property type="term" value="F:metalloendopeptidase activity"/>
    <property type="evidence" value="ECO:0007669"/>
    <property type="project" value="TreeGrafter"/>
</dbReference>
<evidence type="ECO:0000256" key="2">
    <source>
        <dbReference type="SAM" id="MobiDB-lite"/>
    </source>
</evidence>
<evidence type="ECO:0000256" key="3">
    <source>
        <dbReference type="SAM" id="SignalP"/>
    </source>
</evidence>
<feature type="domain" description="M23ase beta-sheet core" evidence="4">
    <location>
        <begin position="62"/>
        <end position="156"/>
    </location>
</feature>